<dbReference type="Gene3D" id="2.30.130.30">
    <property type="entry name" value="Hypothetical protein"/>
    <property type="match status" value="1"/>
</dbReference>
<dbReference type="RefSeq" id="YP_009219729.1">
    <property type="nucleotide sequence ID" value="NC_029026.1"/>
</dbReference>
<proteinExistence type="predicted"/>
<dbReference type="SUPFAM" id="SSF88697">
    <property type="entry name" value="PUA domain-like"/>
    <property type="match status" value="1"/>
</dbReference>
<feature type="domain" description="DUF3850" evidence="1">
    <location>
        <begin position="104"/>
        <end position="175"/>
    </location>
</feature>
<dbReference type="InterPro" id="IPR015947">
    <property type="entry name" value="PUA-like_sf"/>
</dbReference>
<dbReference type="EMBL" id="KR049063">
    <property type="protein sequence ID" value="AKC04998.1"/>
    <property type="molecule type" value="Genomic_DNA"/>
</dbReference>
<dbReference type="GeneID" id="26645836"/>
<dbReference type="KEGG" id="vg:26645836"/>
<protein>
    <recommendedName>
        <fullName evidence="1">DUF3850 domain-containing protein</fullName>
    </recommendedName>
</protein>
<reference evidence="2 3" key="1">
    <citation type="journal article" date="2015" name="Genome Announc.">
        <title>Complete Genome Sequence of Enterococcus Bacteriophage EFLK1.</title>
        <authorList>
            <person name="Khalifa L."/>
            <person name="Coppenhagen-Glazer S."/>
            <person name="Shlezinger M."/>
            <person name="Kott-Gutkowski M."/>
            <person name="Adini O."/>
            <person name="Beyth N."/>
            <person name="Hazan R."/>
        </authorList>
    </citation>
    <scope>NUCLEOTIDE SEQUENCE [LARGE SCALE GENOMIC DNA]</scope>
</reference>
<organism evidence="2 3">
    <name type="scientific">Enterococcus phage EFLK1</name>
    <dbReference type="NCBI Taxonomy" id="1640885"/>
    <lineage>
        <taxon>Viruses</taxon>
        <taxon>Duplodnaviria</taxon>
        <taxon>Heunggongvirae</taxon>
        <taxon>Uroviricota</taxon>
        <taxon>Caudoviricetes</taxon>
        <taxon>Herelleviridae</taxon>
        <taxon>Brockvirinae</taxon>
        <taxon>Kochikohdavirus</taxon>
        <taxon>Kochikohdavirus EFLK1</taxon>
    </lineage>
</organism>
<evidence type="ECO:0000259" key="1">
    <source>
        <dbReference type="Pfam" id="PF12961"/>
    </source>
</evidence>
<evidence type="ECO:0000313" key="3">
    <source>
        <dbReference type="Proteomes" id="UP000033340"/>
    </source>
</evidence>
<dbReference type="Proteomes" id="UP000033340">
    <property type="component" value="Segment"/>
</dbReference>
<accession>A0A0E3XDI5</accession>
<dbReference type="InterPro" id="IPR039440">
    <property type="entry name" value="DUF3850"/>
</dbReference>
<dbReference type="Pfam" id="PF12961">
    <property type="entry name" value="DUF3850"/>
    <property type="match status" value="1"/>
</dbReference>
<sequence>MDNKFATKDDRYLVQVIVNGEVKVSKTINGLAQAMTEKERLTKHNRRNLVIDSEEYRDQQNNLYGSRGGRPTVISINLQKLNHQVEGNELNTIIFDLVSKLEVTHNLKIAPTYFKAVKEGRKLFEIRKNDRQYHVGDILLLNEYTCGSYTGEFIKVEVTYITDYAQKDDYVVLGIKLCEKQMYILRQLGQVLVK</sequence>
<reference evidence="3" key="2">
    <citation type="submission" date="2015-03" db="EMBL/GenBank/DDBJ databases">
        <title>Additive effect of two phages aimed for phage therapy.</title>
        <authorList>
            <person name="Khalifa L."/>
            <person name="Beyth N."/>
            <person name="Hazan R."/>
        </authorList>
    </citation>
    <scope>NUCLEOTIDE SEQUENCE [LARGE SCALE GENOMIC DNA]</scope>
</reference>
<evidence type="ECO:0000313" key="2">
    <source>
        <dbReference type="EMBL" id="AKC04998.1"/>
    </source>
</evidence>
<name>A0A0E3XDI5_9CAUD</name>
<keyword evidence="3" id="KW-1185">Reference proteome</keyword>